<dbReference type="GeneID" id="101863250"/>
<feature type="domain" description="SWIM-type" evidence="3">
    <location>
        <begin position="504"/>
        <end position="536"/>
    </location>
</feature>
<feature type="compositionally biased region" description="Acidic residues" evidence="2">
    <location>
        <begin position="830"/>
        <end position="840"/>
    </location>
</feature>
<name>A0ABM1VQF7_APLCA</name>
<dbReference type="InterPro" id="IPR038765">
    <property type="entry name" value="Papain-like_cys_pep_sf"/>
</dbReference>
<organism evidence="4 5">
    <name type="scientific">Aplysia californica</name>
    <name type="common">California sea hare</name>
    <dbReference type="NCBI Taxonomy" id="6500"/>
    <lineage>
        <taxon>Eukaryota</taxon>
        <taxon>Metazoa</taxon>
        <taxon>Spiralia</taxon>
        <taxon>Lophotrochozoa</taxon>
        <taxon>Mollusca</taxon>
        <taxon>Gastropoda</taxon>
        <taxon>Heterobranchia</taxon>
        <taxon>Euthyneura</taxon>
        <taxon>Tectipleura</taxon>
        <taxon>Aplysiida</taxon>
        <taxon>Aplysioidea</taxon>
        <taxon>Aplysiidae</taxon>
        <taxon>Aplysia</taxon>
    </lineage>
</organism>
<feature type="region of interest" description="Disordered" evidence="2">
    <location>
        <begin position="1292"/>
        <end position="1331"/>
    </location>
</feature>
<dbReference type="InterPro" id="IPR052579">
    <property type="entry name" value="Zinc_finger_SWIM"/>
</dbReference>
<evidence type="ECO:0000259" key="3">
    <source>
        <dbReference type="PROSITE" id="PS50966"/>
    </source>
</evidence>
<feature type="compositionally biased region" description="Acidic residues" evidence="2">
    <location>
        <begin position="1311"/>
        <end position="1321"/>
    </location>
</feature>
<dbReference type="Gene3D" id="3.40.395.10">
    <property type="entry name" value="Adenoviral Proteinase, Chain A"/>
    <property type="match status" value="1"/>
</dbReference>
<feature type="region of interest" description="Disordered" evidence="2">
    <location>
        <begin position="638"/>
        <end position="673"/>
    </location>
</feature>
<evidence type="ECO:0000313" key="4">
    <source>
        <dbReference type="Proteomes" id="UP000694888"/>
    </source>
</evidence>
<dbReference type="PANTHER" id="PTHR31569">
    <property type="entry name" value="SWIM-TYPE DOMAIN-CONTAINING PROTEIN"/>
    <property type="match status" value="1"/>
</dbReference>
<dbReference type="CDD" id="cd15517">
    <property type="entry name" value="PHD_TCF19_like"/>
    <property type="match status" value="1"/>
</dbReference>
<dbReference type="InterPro" id="IPR013083">
    <property type="entry name" value="Znf_RING/FYVE/PHD"/>
</dbReference>
<dbReference type="InterPro" id="IPR011011">
    <property type="entry name" value="Znf_FYVE_PHD"/>
</dbReference>
<dbReference type="PROSITE" id="PS50966">
    <property type="entry name" value="ZF_SWIM"/>
    <property type="match status" value="1"/>
</dbReference>
<protein>
    <submittedName>
        <fullName evidence="5">Uncharacterized protein LOC101863250</fullName>
    </submittedName>
</protein>
<evidence type="ECO:0000256" key="2">
    <source>
        <dbReference type="SAM" id="MobiDB-lite"/>
    </source>
</evidence>
<dbReference type="SUPFAM" id="SSF54001">
    <property type="entry name" value="Cysteine proteinases"/>
    <property type="match status" value="1"/>
</dbReference>
<evidence type="ECO:0000313" key="5">
    <source>
        <dbReference type="RefSeq" id="XP_035824649.1"/>
    </source>
</evidence>
<feature type="compositionally biased region" description="Basic and acidic residues" evidence="2">
    <location>
        <begin position="772"/>
        <end position="791"/>
    </location>
</feature>
<feature type="compositionally biased region" description="Polar residues" evidence="2">
    <location>
        <begin position="717"/>
        <end position="749"/>
    </location>
</feature>
<accession>A0ABM1VQF7</accession>
<gene>
    <name evidence="5" type="primary">LOC101863250</name>
</gene>
<keyword evidence="1" id="KW-0479">Metal-binding</keyword>
<feature type="region of interest" description="Disordered" evidence="2">
    <location>
        <begin position="717"/>
        <end position="840"/>
    </location>
</feature>
<dbReference type="Gene3D" id="3.30.40.10">
    <property type="entry name" value="Zinc/RING finger domain, C3HC4 (zinc finger)"/>
    <property type="match status" value="1"/>
</dbReference>
<dbReference type="InterPro" id="IPR048325">
    <property type="entry name" value="ZSWIM3_N"/>
</dbReference>
<reference evidence="5" key="1">
    <citation type="submission" date="2025-08" db="UniProtKB">
        <authorList>
            <consortium name="RefSeq"/>
        </authorList>
    </citation>
    <scope>IDENTIFICATION</scope>
</reference>
<dbReference type="InterPro" id="IPR048324">
    <property type="entry name" value="ZSWIM1-3_RNaseH-like"/>
</dbReference>
<keyword evidence="1" id="KW-0862">Zinc</keyword>
<keyword evidence="4" id="KW-1185">Reference proteome</keyword>
<dbReference type="PANTHER" id="PTHR31569:SF4">
    <property type="entry name" value="SWIM-TYPE DOMAIN-CONTAINING PROTEIN"/>
    <property type="match status" value="1"/>
</dbReference>
<dbReference type="InterPro" id="IPR007527">
    <property type="entry name" value="Znf_SWIM"/>
</dbReference>
<dbReference type="RefSeq" id="XP_035824649.1">
    <property type="nucleotide sequence ID" value="XM_035968756.1"/>
</dbReference>
<proteinExistence type="predicted"/>
<feature type="compositionally biased region" description="Basic and acidic residues" evidence="2">
    <location>
        <begin position="754"/>
        <end position="764"/>
    </location>
</feature>
<dbReference type="Proteomes" id="UP000694888">
    <property type="component" value="Unplaced"/>
</dbReference>
<evidence type="ECO:0000256" key="1">
    <source>
        <dbReference type="PROSITE-ProRule" id="PRU00325"/>
    </source>
</evidence>
<dbReference type="Pfam" id="PF21056">
    <property type="entry name" value="ZSWIM1-3_RNaseH-like"/>
    <property type="match status" value="1"/>
</dbReference>
<dbReference type="SUPFAM" id="SSF57903">
    <property type="entry name" value="FYVE/PHD zinc finger"/>
    <property type="match status" value="1"/>
</dbReference>
<sequence>MEIGTEYSSWQSFLSALEYYSKTNKVLYIIGTCKSVESANKNDSLVAKFPVKFKYCFARMVCNHFGSYKSRSSGARQNQSTCKTGCRSSVLVSVNKSRTALVVKEANLCHTHGTPETVFNKSAQNRGLQGEERRMASVLLRAGVPLVRVQEFIAKACDKYPTNKDRQNTTSGVKSSPENMKALEFEYLSDLDKIMSEDPEAEIEMVNFDLVPGAIYIQTSVMRKRMKALKDGLLQVVPYSVNSEGMSVLSILGIDSDFNTHVLSFCLVVSGAEASFQYFIEAFVRNNPEFCDTLLGIVVDCSKDSVDFVQLMVPQTNIAWSRSHIFEKFTEEIKVSGKDFHKQFQLRKDLMNAQTEDEYDSKLKELLNSNSTSISKEFLRTWDSLKELWVQYEISSVRGLSYQKCAVEMDYTNSLKDYIKSSSTLSDVIKSLFRFEKSSGKGEKEKLSVILNLDPCFEAYRSLCFSEAARAVCSQVTIALNSSYNFKVQTDMIFVKRRDNDDEFILNTAGNKCTCQHFMDSELPCQHVFAFLKHSNKPLYDEALIPEKWQVFGKSLTLDALAESLARGHVPSSAQHDERLRELQTVARDILSECSLHSYEQMGKDWTLLTQVLAVLKDRQSHAAKLVPGDASVDEITPSVQSSEVGSLPVRRRGRPRKVDKVASRSPAKSVSVTSTTVRHNLRTNIKHKFVKREPVFDEAEVSSDVSQEVVNSTIEDAENNCPSSNKINETISSPQNKLPSIVGQTISVTEEEMPLRDMEDKQNSLDPLKPIPDKDLEHSQRSPEHQDPKQGVRCGYSTDTSATGQRPAAVKRSHSEVDESSSESANSSDDGDDEDEDEEVNLEKLKAKRAMKRKEIDLFLEGMSEDVISEVLQVASTADSVEESLKAVGSCQAKKPVDVLIHSCKDSELMDYAAECLKISHPGFDLKSYKAAASVVCRAHGIGTPVQQVLQSLSAWPGHLPRVPSSRPFEEEIALNTDQWLTVCGHKLDKGDLATLQSSRELSSNVIHAYLEVLAQKHNGKMFIIPFDVIHLWRQGSYSDKIFKKVHFKTFEYLVLPIHCGAEFSEAERQGVKLEKPYWMALVADVQNKSVCVLNPRTEDKYSIAANGYMLQWRRYMQIRSVHTGEMLSMWRSRVLDCSKQMEDHTSGLLMLMNVEALVCGVHPAVMTEAHIPGYLHYMAVTLRDMDRETTVLCVGGPECQQLAARDADWLQCENCRTWWHRACAGHSDSQNVFYCTSCQQRIRLTGQSAETMTLEENSESVLEDSGAVVEEGSSDDMKKELVVQVFEEANDNVHNGQEGGYEVSMENGDRDEEEEEEVVDDHVPAVSQV</sequence>
<keyword evidence="1" id="KW-0863">Zinc-finger</keyword>
<dbReference type="Pfam" id="PF21599">
    <property type="entry name" value="ZSWIM3_N"/>
    <property type="match status" value="1"/>
</dbReference>